<organism evidence="3 4">
    <name type="scientific">Pedobacter alpinus</name>
    <dbReference type="NCBI Taxonomy" id="1590643"/>
    <lineage>
        <taxon>Bacteria</taxon>
        <taxon>Pseudomonadati</taxon>
        <taxon>Bacteroidota</taxon>
        <taxon>Sphingobacteriia</taxon>
        <taxon>Sphingobacteriales</taxon>
        <taxon>Sphingobacteriaceae</taxon>
        <taxon>Pedobacter</taxon>
    </lineage>
</organism>
<keyword evidence="4" id="KW-1185">Reference proteome</keyword>
<dbReference type="Proteomes" id="UP001597546">
    <property type="component" value="Unassembled WGS sequence"/>
</dbReference>
<comment type="caution">
    <text evidence="3">The sequence shown here is derived from an EMBL/GenBank/DDBJ whole genome shotgun (WGS) entry which is preliminary data.</text>
</comment>
<protein>
    <recommendedName>
        <fullName evidence="5">DNA topoisomerase (ATP-hydrolyzing)</fullName>
    </recommendedName>
</protein>
<evidence type="ECO:0000256" key="1">
    <source>
        <dbReference type="ARBA" id="ARBA00000185"/>
    </source>
</evidence>
<reference evidence="4" key="1">
    <citation type="journal article" date="2019" name="Int. J. Syst. Evol. Microbiol.">
        <title>The Global Catalogue of Microorganisms (GCM) 10K type strain sequencing project: providing services to taxonomists for standard genome sequencing and annotation.</title>
        <authorList>
            <consortium name="The Broad Institute Genomics Platform"/>
            <consortium name="The Broad Institute Genome Sequencing Center for Infectious Disease"/>
            <person name="Wu L."/>
            <person name="Ma J."/>
        </authorList>
    </citation>
    <scope>NUCLEOTIDE SEQUENCE [LARGE SCALE GENOMIC DNA]</scope>
    <source>
        <strain evidence="4">KCTC 42456</strain>
    </source>
</reference>
<evidence type="ECO:0000313" key="4">
    <source>
        <dbReference type="Proteomes" id="UP001597546"/>
    </source>
</evidence>
<gene>
    <name evidence="3" type="ORF">ACFSSE_03195</name>
</gene>
<sequence>MDENNYENEETLHNVTPLSGLYENWFLDYASYVILDRAVPHIHDGLKH</sequence>
<dbReference type="EMBL" id="JBHULV010000008">
    <property type="protein sequence ID" value="MFD2730697.1"/>
    <property type="molecule type" value="Genomic_DNA"/>
</dbReference>
<evidence type="ECO:0008006" key="5">
    <source>
        <dbReference type="Google" id="ProtNLM"/>
    </source>
</evidence>
<dbReference type="Gene3D" id="3.90.199.10">
    <property type="entry name" value="Topoisomerase II, domain 5"/>
    <property type="match status" value="1"/>
</dbReference>
<proteinExistence type="predicted"/>
<accession>A0ABW5TNY5</accession>
<dbReference type="InterPro" id="IPR013760">
    <property type="entry name" value="Topo_IIA-like_dom_sf"/>
</dbReference>
<keyword evidence="2" id="KW-0799">Topoisomerase</keyword>
<name>A0ABW5TNY5_9SPHI</name>
<dbReference type="InterPro" id="IPR013758">
    <property type="entry name" value="Topo_IIA_A/C_ab"/>
</dbReference>
<evidence type="ECO:0000313" key="3">
    <source>
        <dbReference type="EMBL" id="MFD2730697.1"/>
    </source>
</evidence>
<dbReference type="RefSeq" id="WP_379041000.1">
    <property type="nucleotide sequence ID" value="NZ_JBHSKW010000005.1"/>
</dbReference>
<keyword evidence="2" id="KW-0413">Isomerase</keyword>
<evidence type="ECO:0000256" key="2">
    <source>
        <dbReference type="ARBA" id="ARBA00023029"/>
    </source>
</evidence>
<dbReference type="SUPFAM" id="SSF56719">
    <property type="entry name" value="Type II DNA topoisomerase"/>
    <property type="match status" value="1"/>
</dbReference>
<comment type="catalytic activity">
    <reaction evidence="1">
        <text>ATP-dependent breakage, passage and rejoining of double-stranded DNA.</text>
        <dbReference type="EC" id="5.6.2.2"/>
    </reaction>
</comment>